<dbReference type="KEGG" id="bex:A11Q_2090"/>
<feature type="transmembrane region" description="Helical" evidence="5">
    <location>
        <begin position="5"/>
        <end position="22"/>
    </location>
</feature>
<keyword evidence="5" id="KW-0812">Transmembrane</keyword>
<name>M4VE37_9BACT</name>
<dbReference type="GO" id="GO:0015888">
    <property type="term" value="P:thiamine transport"/>
    <property type="evidence" value="ECO:0007669"/>
    <property type="project" value="InterPro"/>
</dbReference>
<dbReference type="PANTHER" id="PTHR30006">
    <property type="entry name" value="THIAMINE-BINDING PERIPLASMIC PROTEIN-RELATED"/>
    <property type="match status" value="1"/>
</dbReference>
<dbReference type="InterPro" id="IPR005948">
    <property type="entry name" value="ThiB-like"/>
</dbReference>
<dbReference type="EMBL" id="CP003537">
    <property type="protein sequence ID" value="AGH96306.1"/>
    <property type="molecule type" value="Genomic_DNA"/>
</dbReference>
<accession>M4VE37</accession>
<keyword evidence="3" id="KW-0732">Signal</keyword>
<sequence>MKHFVGFIVFVFVALLGIYFYSENSANKSEDKKIYVYASSSFVAKWGAGPALKEAFEKQNIFKVEFIEISDLAMALQKISFENESSLADVVLGIDQFDAIRAASKIQWRDIPRNQNIKFASSIAAVANDKNFIPYDWAPMSFIARKDFTYEVSSISDLLHSQFSRRIALQDPRTSSPGLQFLSWVFLSKSPDEALQYLKGMAKQAHSFSPSWSASYGLFTNKQVDLVFSYVTSPIYHQVEESDAGYFSIETTEPLPLQVEFAGIPATCKNCEAAEMFVNFLLSAEAQKIIMSKNYMLPVIEHAKEGTLFDAIKIYRTLPAKFYEPAEIEKWVATWSEIRKNEGL</sequence>
<dbReference type="InterPro" id="IPR006059">
    <property type="entry name" value="SBP"/>
</dbReference>
<evidence type="ECO:0000256" key="4">
    <source>
        <dbReference type="ARBA" id="ARBA00022764"/>
    </source>
</evidence>
<evidence type="ECO:0000256" key="1">
    <source>
        <dbReference type="ARBA" id="ARBA00004418"/>
    </source>
</evidence>
<comment type="subcellular location">
    <subcellularLocation>
        <location evidence="1">Periplasm</location>
    </subcellularLocation>
</comment>
<keyword evidence="5" id="KW-1133">Transmembrane helix</keyword>
<evidence type="ECO:0000256" key="3">
    <source>
        <dbReference type="ARBA" id="ARBA00022729"/>
    </source>
</evidence>
<dbReference type="PATRIC" id="fig|1184267.3.peg.2115"/>
<dbReference type="GO" id="GO:0030976">
    <property type="term" value="F:thiamine pyrophosphate binding"/>
    <property type="evidence" value="ECO:0007669"/>
    <property type="project" value="TreeGrafter"/>
</dbReference>
<evidence type="ECO:0000256" key="2">
    <source>
        <dbReference type="ARBA" id="ARBA00022448"/>
    </source>
</evidence>
<dbReference type="Gene3D" id="3.40.190.10">
    <property type="entry name" value="Periplasmic binding protein-like II"/>
    <property type="match status" value="2"/>
</dbReference>
<dbReference type="eggNOG" id="COG4143">
    <property type="taxonomic scope" value="Bacteria"/>
</dbReference>
<protein>
    <submittedName>
        <fullName evidence="6">Thiamine ABC transporter</fullName>
    </submittedName>
</protein>
<dbReference type="SUPFAM" id="SSF53850">
    <property type="entry name" value="Periplasmic binding protein-like II"/>
    <property type="match status" value="1"/>
</dbReference>
<organism evidence="6 7">
    <name type="scientific">Pseudobdellovibrio exovorus JSS</name>
    <dbReference type="NCBI Taxonomy" id="1184267"/>
    <lineage>
        <taxon>Bacteria</taxon>
        <taxon>Pseudomonadati</taxon>
        <taxon>Bdellovibrionota</taxon>
        <taxon>Bdellovibrionia</taxon>
        <taxon>Bdellovibrionales</taxon>
        <taxon>Pseudobdellovibrionaceae</taxon>
        <taxon>Pseudobdellovibrio</taxon>
    </lineage>
</organism>
<dbReference type="HOGENOM" id="CLU_026974_6_0_7"/>
<proteinExistence type="predicted"/>
<dbReference type="STRING" id="1184267.A11Q_2090"/>
<keyword evidence="4" id="KW-0574">Periplasm</keyword>
<evidence type="ECO:0000256" key="5">
    <source>
        <dbReference type="SAM" id="Phobius"/>
    </source>
</evidence>
<gene>
    <name evidence="6" type="ORF">A11Q_2090</name>
</gene>
<keyword evidence="2" id="KW-0813">Transport</keyword>
<dbReference type="AlphaFoldDB" id="M4VE37"/>
<keyword evidence="7" id="KW-1185">Reference proteome</keyword>
<dbReference type="Pfam" id="PF13416">
    <property type="entry name" value="SBP_bac_8"/>
    <property type="match status" value="1"/>
</dbReference>
<dbReference type="NCBIfam" id="TIGR01254">
    <property type="entry name" value="sfuA"/>
    <property type="match status" value="1"/>
</dbReference>
<keyword evidence="5" id="KW-0472">Membrane</keyword>
<dbReference type="GO" id="GO:0030288">
    <property type="term" value="C:outer membrane-bounded periplasmic space"/>
    <property type="evidence" value="ECO:0007669"/>
    <property type="project" value="TreeGrafter"/>
</dbReference>
<dbReference type="Proteomes" id="UP000012040">
    <property type="component" value="Chromosome"/>
</dbReference>
<dbReference type="GO" id="GO:0030975">
    <property type="term" value="F:thiamine binding"/>
    <property type="evidence" value="ECO:0007669"/>
    <property type="project" value="InterPro"/>
</dbReference>
<reference evidence="6 7" key="1">
    <citation type="journal article" date="2013" name="ISME J.">
        <title>By their genes ye shall know them: genomic signatures of predatory bacteria.</title>
        <authorList>
            <person name="Pasternak Z."/>
            <person name="Pietrokovski S."/>
            <person name="Rotem O."/>
            <person name="Gophna U."/>
            <person name="Lurie-Weinberger M.N."/>
            <person name="Jurkevitch E."/>
        </authorList>
    </citation>
    <scope>NUCLEOTIDE SEQUENCE [LARGE SCALE GENOMIC DNA]</scope>
    <source>
        <strain evidence="6 7">JSS</strain>
    </source>
</reference>
<dbReference type="PANTHER" id="PTHR30006:SF3">
    <property type="entry name" value="THIAMINE-BINDING PERIPLASMIC PROTEIN"/>
    <property type="match status" value="1"/>
</dbReference>
<evidence type="ECO:0000313" key="6">
    <source>
        <dbReference type="EMBL" id="AGH96306.1"/>
    </source>
</evidence>
<evidence type="ECO:0000313" key="7">
    <source>
        <dbReference type="Proteomes" id="UP000012040"/>
    </source>
</evidence>
<dbReference type="OrthoDB" id="5288807at2"/>
<dbReference type="RefSeq" id="WP_015470796.1">
    <property type="nucleotide sequence ID" value="NC_020813.1"/>
</dbReference>